<evidence type="ECO:0000313" key="1">
    <source>
        <dbReference type="EMBL" id="OGM12526.1"/>
    </source>
</evidence>
<proteinExistence type="predicted"/>
<dbReference type="AlphaFoldDB" id="A0A1F7XBZ3"/>
<protein>
    <recommendedName>
        <fullName evidence="3">Prophage tail endopeptidase domain-containing protein</fullName>
    </recommendedName>
</protein>
<dbReference type="Proteomes" id="UP000179013">
    <property type="component" value="Unassembled WGS sequence"/>
</dbReference>
<dbReference type="EMBL" id="MGFU01000038">
    <property type="protein sequence ID" value="OGM12526.1"/>
    <property type="molecule type" value="Genomic_DNA"/>
</dbReference>
<accession>A0A1F7XBZ3</accession>
<evidence type="ECO:0008006" key="3">
    <source>
        <dbReference type="Google" id="ProtNLM"/>
    </source>
</evidence>
<comment type="caution">
    <text evidence="1">The sequence shown here is derived from an EMBL/GenBank/DDBJ whole genome shotgun (WGS) entry which is preliminary data.</text>
</comment>
<name>A0A1F7XBZ3_9BACT</name>
<evidence type="ECO:0000313" key="2">
    <source>
        <dbReference type="Proteomes" id="UP000179013"/>
    </source>
</evidence>
<organism evidence="1 2">
    <name type="scientific">Candidatus Woesebacteria bacterium RBG_16_39_8b</name>
    <dbReference type="NCBI Taxonomy" id="1802482"/>
    <lineage>
        <taxon>Bacteria</taxon>
        <taxon>Candidatus Woeseibacteriota</taxon>
    </lineage>
</organism>
<gene>
    <name evidence="1" type="ORF">A2V80_00835</name>
</gene>
<sequence length="371" mass="41930">MSDQDKFRIELRDNNGTLITYIHNIVDKVSWEWLRIGGCGAARFTLKTDFDSDIAQQLQEDYEIRIYLPGASDSELWYTGYLDKITPAISGNDEVIDISCLGYINQLKRVIVRELYTQGEISLIAKNIIETYVTAITRVTSSASNYTETAFSADNLYFDEDAFSIITKLAEIAGKREWGVDENKAFFFKARNDSITKYYHITEDFTSFKPQADFNPMITRIHLVGSEGYRQIFTVTNKVTTREAIVSNSSIVTQSVGQQFGRMFLKEHGIIKRSYQGALKDRTSRIETIPMGKRAVNLKIGINNLYDAASSLYDTGLKYDGGTESFQVEKISYALTDLGVIATLNFGPLPSGLIDELGKLNYLINNERTRI</sequence>
<dbReference type="SUPFAM" id="SSF69279">
    <property type="entry name" value="Phage tail proteins"/>
    <property type="match status" value="1"/>
</dbReference>
<reference evidence="1 2" key="1">
    <citation type="journal article" date="2016" name="Nat. Commun.">
        <title>Thousands of microbial genomes shed light on interconnected biogeochemical processes in an aquifer system.</title>
        <authorList>
            <person name="Anantharaman K."/>
            <person name="Brown C.T."/>
            <person name="Hug L.A."/>
            <person name="Sharon I."/>
            <person name="Castelle C.J."/>
            <person name="Probst A.J."/>
            <person name="Thomas B.C."/>
            <person name="Singh A."/>
            <person name="Wilkins M.J."/>
            <person name="Karaoz U."/>
            <person name="Brodie E.L."/>
            <person name="Williams K.H."/>
            <person name="Hubbard S.S."/>
            <person name="Banfield J.F."/>
        </authorList>
    </citation>
    <scope>NUCLEOTIDE SEQUENCE [LARGE SCALE GENOMIC DNA]</scope>
</reference>